<feature type="region of interest" description="Disordered" evidence="10">
    <location>
        <begin position="333"/>
        <end position="372"/>
    </location>
</feature>
<dbReference type="GO" id="GO:0071013">
    <property type="term" value="C:catalytic step 2 spliceosome"/>
    <property type="evidence" value="ECO:0007669"/>
    <property type="project" value="TreeGrafter"/>
</dbReference>
<evidence type="ECO:0000256" key="1">
    <source>
        <dbReference type="ARBA" id="ARBA00003777"/>
    </source>
</evidence>
<keyword evidence="9" id="KW-0539">Nucleus</keyword>
<feature type="compositionally biased region" description="Low complexity" evidence="10">
    <location>
        <begin position="452"/>
        <end position="464"/>
    </location>
</feature>
<feature type="region of interest" description="Disordered" evidence="10">
    <location>
        <begin position="1"/>
        <end position="28"/>
    </location>
</feature>
<evidence type="ECO:0000313" key="11">
    <source>
        <dbReference type="EMBL" id="TXT07467.1"/>
    </source>
</evidence>
<dbReference type="Proteomes" id="UP000473826">
    <property type="component" value="Unassembled WGS sequence"/>
</dbReference>
<comment type="subcellular location">
    <subcellularLocation>
        <location evidence="2">Nucleus</location>
    </subcellularLocation>
</comment>
<reference evidence="11 12" key="1">
    <citation type="journal article" date="2019" name="PLoS Genet.">
        <title>Convergent evolution of linked mating-type loci in basidiomycete fungi.</title>
        <authorList>
            <person name="Sun S."/>
            <person name="Coelho M.A."/>
            <person name="Heitman J."/>
            <person name="Nowrousian M."/>
        </authorList>
    </citation>
    <scope>NUCLEOTIDE SEQUENCE [LARGE SCALE GENOMIC DNA]</scope>
    <source>
        <strain evidence="11 12">CBS 4282</strain>
    </source>
</reference>
<evidence type="ECO:0000256" key="9">
    <source>
        <dbReference type="ARBA" id="ARBA00023242"/>
    </source>
</evidence>
<feature type="compositionally biased region" description="Pro residues" evidence="10">
    <location>
        <begin position="340"/>
        <end position="364"/>
    </location>
</feature>
<evidence type="ECO:0000313" key="12">
    <source>
        <dbReference type="Proteomes" id="UP000473826"/>
    </source>
</evidence>
<protein>
    <recommendedName>
        <fullName evidence="5">Pre-mRNA-splicing factor SYF2</fullName>
    </recommendedName>
    <alternativeName>
        <fullName evidence="4">Pre-mRNA-splicing factor syf2</fullName>
    </alternativeName>
</protein>
<evidence type="ECO:0000256" key="8">
    <source>
        <dbReference type="ARBA" id="ARBA00023187"/>
    </source>
</evidence>
<name>A0A7D8Z4H6_VANHU</name>
<dbReference type="GO" id="GO:0071014">
    <property type="term" value="C:post-mRNA release spliceosomal complex"/>
    <property type="evidence" value="ECO:0007669"/>
    <property type="project" value="TreeGrafter"/>
</dbReference>
<evidence type="ECO:0000256" key="6">
    <source>
        <dbReference type="ARBA" id="ARBA00022664"/>
    </source>
</evidence>
<comment type="caution">
    <text evidence="11">The sequence shown here is derived from an EMBL/GenBank/DDBJ whole genome shotgun (WGS) entry which is preliminary data.</text>
</comment>
<keyword evidence="6" id="KW-0507">mRNA processing</keyword>
<feature type="region of interest" description="Disordered" evidence="10">
    <location>
        <begin position="418"/>
        <end position="474"/>
    </location>
</feature>
<dbReference type="GO" id="GO:0006397">
    <property type="term" value="P:mRNA processing"/>
    <property type="evidence" value="ECO:0007669"/>
    <property type="project" value="UniProtKB-KW"/>
</dbReference>
<evidence type="ECO:0000256" key="4">
    <source>
        <dbReference type="ARBA" id="ARBA00013557"/>
    </source>
</evidence>
<dbReference type="AlphaFoldDB" id="A0A7D8Z4H6"/>
<dbReference type="PANTHER" id="PTHR13264:SF5">
    <property type="entry name" value="PRE-MRNA-SPLICING FACTOR SYF2"/>
    <property type="match status" value="1"/>
</dbReference>
<feature type="compositionally biased region" description="Basic and acidic residues" evidence="10">
    <location>
        <begin position="9"/>
        <end position="28"/>
    </location>
</feature>
<keyword evidence="7" id="KW-0747">Spliceosome</keyword>
<sequence length="474" mass="50188">MRMNQSAADNRKDLVADHQKAKVTAKEVQRLEKQRKLAQTLRLKADAEASGEDLERRKAWEWSIEQNERWEKKLSEQAERSDTHFHNAEDDAFKKYNKNVRTTKPDLVAYSRQKEAALGLAPGTLAPLGATSDQIAAAGPGPSSARGLTAAEDLYRGADTLAYGDSKPSDDAIDRVISKINKEWVGAARRANTPAVLEARRSARTTTRAETSRTSTSATRSSTRRLHGSRPVSSAAPRSERRLTPACIPSSQHVSRLSVSTYSTQCLPGVMRLHAVACRSTMESLTPLPMLVHQDHECAFGPLGPISTCRRSGSCSSPAAAALVSPIHTATPSLRSGPYSPEPAPVPAPGHAPEPAPALGPEPAPARAASGRLPAPGYWGRLTCEHNSSIIHVTYHSTPPAAAGAAARASGCTAAAVAAGQRAAPPGPAAAAEPPAAAVAEPAAPERRPRPAMRGPRPEAAARGTQSRTRRTEG</sequence>
<evidence type="ECO:0000256" key="10">
    <source>
        <dbReference type="SAM" id="MobiDB-lite"/>
    </source>
</evidence>
<dbReference type="OrthoDB" id="199717at2759"/>
<comment type="similarity">
    <text evidence="3">Belongs to the SYF2 family.</text>
</comment>
<evidence type="ECO:0000256" key="5">
    <source>
        <dbReference type="ARBA" id="ARBA00014745"/>
    </source>
</evidence>
<proteinExistence type="inferred from homology"/>
<evidence type="ECO:0000256" key="3">
    <source>
        <dbReference type="ARBA" id="ARBA00010028"/>
    </source>
</evidence>
<dbReference type="GO" id="GO:0000974">
    <property type="term" value="C:Prp19 complex"/>
    <property type="evidence" value="ECO:0007669"/>
    <property type="project" value="TreeGrafter"/>
</dbReference>
<organism evidence="11 12">
    <name type="scientific">Vanrija humicola</name>
    <name type="common">Yeast</name>
    <name type="synonym">Cryptococcus humicola</name>
    <dbReference type="NCBI Taxonomy" id="5417"/>
    <lineage>
        <taxon>Eukaryota</taxon>
        <taxon>Fungi</taxon>
        <taxon>Dikarya</taxon>
        <taxon>Basidiomycota</taxon>
        <taxon>Agaricomycotina</taxon>
        <taxon>Tremellomycetes</taxon>
        <taxon>Trichosporonales</taxon>
        <taxon>Trichosporonaceae</taxon>
        <taxon>Vanrija</taxon>
    </lineage>
</organism>
<dbReference type="Pfam" id="PF08231">
    <property type="entry name" value="SYF2"/>
    <property type="match status" value="1"/>
</dbReference>
<gene>
    <name evidence="11" type="ORF">VHUM_03187</name>
</gene>
<evidence type="ECO:0000256" key="7">
    <source>
        <dbReference type="ARBA" id="ARBA00022728"/>
    </source>
</evidence>
<evidence type="ECO:0000256" key="2">
    <source>
        <dbReference type="ARBA" id="ARBA00004123"/>
    </source>
</evidence>
<feature type="region of interest" description="Disordered" evidence="10">
    <location>
        <begin position="198"/>
        <end position="245"/>
    </location>
</feature>
<dbReference type="PANTHER" id="PTHR13264">
    <property type="entry name" value="GCIP-INTERACTING PROTEIN P29"/>
    <property type="match status" value="1"/>
</dbReference>
<dbReference type="EMBL" id="QKWK01000008">
    <property type="protein sequence ID" value="TXT07467.1"/>
    <property type="molecule type" value="Genomic_DNA"/>
</dbReference>
<dbReference type="GO" id="GO:0008380">
    <property type="term" value="P:RNA splicing"/>
    <property type="evidence" value="ECO:0007669"/>
    <property type="project" value="UniProtKB-KW"/>
</dbReference>
<dbReference type="InterPro" id="IPR013260">
    <property type="entry name" value="mRNA_splic_SYF2"/>
</dbReference>
<feature type="compositionally biased region" description="Low complexity" evidence="10">
    <location>
        <begin position="204"/>
        <end position="221"/>
    </location>
</feature>
<comment type="function">
    <text evidence="1">Involved in pre-mRNA splicing.</text>
</comment>
<keyword evidence="12" id="KW-1185">Reference proteome</keyword>
<feature type="compositionally biased region" description="Low complexity" evidence="10">
    <location>
        <begin position="418"/>
        <end position="443"/>
    </location>
</feature>
<keyword evidence="8" id="KW-0508">mRNA splicing</keyword>
<accession>A0A7D8Z4H6</accession>